<dbReference type="SUPFAM" id="SSF52540">
    <property type="entry name" value="P-loop containing nucleoside triphosphate hydrolases"/>
    <property type="match status" value="1"/>
</dbReference>
<dbReference type="NCBIfam" id="NF047398">
    <property type="entry name" value="AAA_KGGVGR"/>
    <property type="match status" value="1"/>
</dbReference>
<keyword evidence="2" id="KW-0067">ATP-binding</keyword>
<dbReference type="Gene3D" id="3.40.50.300">
    <property type="entry name" value="P-loop containing nucleotide triphosphate hydrolases"/>
    <property type="match status" value="1"/>
</dbReference>
<sequence>MRSLKFLTWLDIRRLIRKKTFYGKSLPQGVNSIDCFSDAIEISLISSEDQSLVESELQKWFGEEWYKVDQQIIQLDLGNSTLPVEFLIEGDKQKESRPIRPFWEEIAYVGEDMADTIEPSPKIPLPKPYDTKPKLVAFYSFKGGVGRTTHLAAYLFALLKRADEINKPITVLVIDSDLEAPGLTYWNRAEKQQPAISFLDFLEAYHYSLLAKQETLEIIAKEVKKSRSPKHDGRSTCYFLPACLSDDQLLDTPILPENLTKSLGNVWTFSDAIYELGKSVGADYVMVDLRAGLSEISSPLIFDPRVQRFLVTTAASQSVSGLELVLKQLSCTALSQTNSEMQNSNYYDPAVIISFLTSEMKELPEFYNILLRLRNAYRQDAAITDASVYETRLEIHETDFLQELLYVNSWEDASSKLSSNSKIAQFAREWAATQLNPTPVSKIESRTSRFEDLVRFRDVCQQYEYAENGTGDSLLVTEPLKNLANNFRDELPRVVSIGAKGAGKTFIYVQLSRFKYWEEFLQNVLKENLPFLSYTYIFPFLQSNNLKDNAKIIIEASRREVRNALKTDDFFESEYKERIQLALKEDLDELEWTHFWILEISKALGVEQREEQNITLQKINLHLKEKDVRVILLIDGLEDIFQDIALNRQQQIALRALINIPNNKLSEVRQSNLGLIILLRRDFLRYALNQNSGQFESLYRSYDLSWDANSFLKLVYWICIKGEVFDTSEDQLDSFGRDQLLQELEKLWGEKLGGDKEARTASWVFAALTDFNGRLQARDIVRFLFNAAKITVENSREVQFERWSATRLLPPQSVRRALDPCSKDKVEEAQDEYPAFKQWVEIIASYPQQQKIIPFKAQDLKLDTETITMLEIMGVIYEDKARNDDARYYMPEIFRAGLGFNLATGARPRVLVLKRKVMGTDVL</sequence>
<evidence type="ECO:0008006" key="5">
    <source>
        <dbReference type="Google" id="ProtNLM"/>
    </source>
</evidence>
<dbReference type="Proteomes" id="UP001301388">
    <property type="component" value="Unassembled WGS sequence"/>
</dbReference>
<gene>
    <name evidence="3" type="ORF">VB774_18395</name>
</gene>
<evidence type="ECO:0000313" key="3">
    <source>
        <dbReference type="EMBL" id="MEA5479596.1"/>
    </source>
</evidence>
<organism evidence="3 4">
    <name type="scientific">Pseudanabaena galeata UHCC 0370</name>
    <dbReference type="NCBI Taxonomy" id="3110310"/>
    <lineage>
        <taxon>Bacteria</taxon>
        <taxon>Bacillati</taxon>
        <taxon>Cyanobacteriota</taxon>
        <taxon>Cyanophyceae</taxon>
        <taxon>Pseudanabaenales</taxon>
        <taxon>Pseudanabaenaceae</taxon>
        <taxon>Pseudanabaena</taxon>
    </lineage>
</organism>
<name>A0ABU5TMS2_9CYAN</name>
<evidence type="ECO:0000256" key="2">
    <source>
        <dbReference type="ARBA" id="ARBA00022840"/>
    </source>
</evidence>
<dbReference type="RefSeq" id="WP_323262791.1">
    <property type="nucleotide sequence ID" value="NZ_JAYGIE010000094.1"/>
</dbReference>
<accession>A0ABU5TMS2</accession>
<keyword evidence="1" id="KW-0547">Nucleotide-binding</keyword>
<reference evidence="3 4" key="1">
    <citation type="submission" date="2023-12" db="EMBL/GenBank/DDBJ databases">
        <title>Baltic Sea Cyanobacteria.</title>
        <authorList>
            <person name="Delbaje E."/>
            <person name="Fewer D.P."/>
            <person name="Shishido T.K."/>
        </authorList>
    </citation>
    <scope>NUCLEOTIDE SEQUENCE [LARGE SCALE GENOMIC DNA]</scope>
    <source>
        <strain evidence="3 4">UHCC 0370</strain>
    </source>
</reference>
<dbReference type="InterPro" id="IPR027417">
    <property type="entry name" value="P-loop_NTPase"/>
</dbReference>
<evidence type="ECO:0000313" key="4">
    <source>
        <dbReference type="Proteomes" id="UP001301388"/>
    </source>
</evidence>
<proteinExistence type="predicted"/>
<dbReference type="PANTHER" id="PTHR43384">
    <property type="entry name" value="SEPTUM SITE-DETERMINING PROTEIN MIND HOMOLOG, CHLOROPLASTIC-RELATED"/>
    <property type="match status" value="1"/>
</dbReference>
<evidence type="ECO:0000256" key="1">
    <source>
        <dbReference type="ARBA" id="ARBA00022741"/>
    </source>
</evidence>
<dbReference type="PANTHER" id="PTHR43384:SF6">
    <property type="entry name" value="SEPTUM SITE-DETERMINING PROTEIN MIND HOMOLOG, CHLOROPLASTIC"/>
    <property type="match status" value="1"/>
</dbReference>
<dbReference type="EMBL" id="JAYGIE010000094">
    <property type="protein sequence ID" value="MEA5479596.1"/>
    <property type="molecule type" value="Genomic_DNA"/>
</dbReference>
<dbReference type="InterPro" id="IPR050625">
    <property type="entry name" value="ParA/MinD_ATPase"/>
</dbReference>
<comment type="caution">
    <text evidence="3">The sequence shown here is derived from an EMBL/GenBank/DDBJ whole genome shotgun (WGS) entry which is preliminary data.</text>
</comment>
<protein>
    <recommendedName>
        <fullName evidence="5">ParA family protein</fullName>
    </recommendedName>
</protein>
<keyword evidence="4" id="KW-1185">Reference proteome</keyword>